<accession>A0ABM6JP76</accession>
<dbReference type="EMBL" id="CP020472">
    <property type="protein sequence ID" value="ARD23101.1"/>
    <property type="molecule type" value="Genomic_DNA"/>
</dbReference>
<gene>
    <name evidence="1" type="ORF">SJ2017_2820</name>
</gene>
<proteinExistence type="predicted"/>
<dbReference type="RefSeq" id="WP_055026085.1">
    <property type="nucleotide sequence ID" value="NZ_CANMJJ010000005.1"/>
</dbReference>
<dbReference type="Proteomes" id="UP000191820">
    <property type="component" value="Chromosome"/>
</dbReference>
<evidence type="ECO:0000313" key="2">
    <source>
        <dbReference type="Proteomes" id="UP000191820"/>
    </source>
</evidence>
<name>A0ABM6JP76_9GAMM</name>
<organism evidence="1 2">
    <name type="scientific">Shewanella japonica</name>
    <dbReference type="NCBI Taxonomy" id="93973"/>
    <lineage>
        <taxon>Bacteria</taxon>
        <taxon>Pseudomonadati</taxon>
        <taxon>Pseudomonadota</taxon>
        <taxon>Gammaproteobacteria</taxon>
        <taxon>Alteromonadales</taxon>
        <taxon>Shewanellaceae</taxon>
        <taxon>Shewanella</taxon>
    </lineage>
</organism>
<evidence type="ECO:0000313" key="1">
    <source>
        <dbReference type="EMBL" id="ARD23101.1"/>
    </source>
</evidence>
<protein>
    <submittedName>
        <fullName evidence="1">Uncharacterized protein</fullName>
    </submittedName>
</protein>
<sequence length="100" mass="11119">MPTKADKKKRIAEAIESVTFEYEQYSKNAAKKLPPLEIDNNDALEKLLEVVLLRESLSQRTAAKAPASVKLRASLADMILLNDDFDRKQISANATAEVES</sequence>
<keyword evidence="2" id="KW-1185">Reference proteome</keyword>
<reference evidence="1 2" key="1">
    <citation type="submission" date="2017-03" db="EMBL/GenBank/DDBJ databases">
        <title>Genome sequencing of Shewanella japonica KCTC 22435.</title>
        <authorList>
            <person name="Kim K.M."/>
        </authorList>
    </citation>
    <scope>NUCLEOTIDE SEQUENCE [LARGE SCALE GENOMIC DNA]</scope>
    <source>
        <strain evidence="1 2">KCTC 22435</strain>
    </source>
</reference>